<dbReference type="PANTHER" id="PTHR43320:SF2">
    <property type="entry name" value="2-DEHYDRO-3-DEOXYGLUCONOKINASE_2-DEHYDRO-3-DEOXYGALACTONOKINASE"/>
    <property type="match status" value="1"/>
</dbReference>
<dbReference type="EMBL" id="PKGY01000003">
    <property type="protein sequence ID" value="PKZ21621.1"/>
    <property type="molecule type" value="Genomic_DNA"/>
</dbReference>
<evidence type="ECO:0000313" key="5">
    <source>
        <dbReference type="EMBL" id="PKZ21621.1"/>
    </source>
</evidence>
<protein>
    <submittedName>
        <fullName evidence="5">Sugar kinase</fullName>
    </submittedName>
</protein>
<evidence type="ECO:0000256" key="1">
    <source>
        <dbReference type="ARBA" id="ARBA00010688"/>
    </source>
</evidence>
<name>A0A2I1MNF8_9LACT</name>
<gene>
    <name evidence="5" type="ORF">CYJ28_06880</name>
</gene>
<evidence type="ECO:0000313" key="6">
    <source>
        <dbReference type="Proteomes" id="UP000234239"/>
    </source>
</evidence>
<feature type="domain" description="Carbohydrate kinase PfkB" evidence="4">
    <location>
        <begin position="3"/>
        <end position="195"/>
    </location>
</feature>
<dbReference type="SUPFAM" id="SSF53613">
    <property type="entry name" value="Ribokinase-like"/>
    <property type="match status" value="1"/>
</dbReference>
<dbReference type="RefSeq" id="WP_070486059.1">
    <property type="nucleotide sequence ID" value="NZ_CAJHKM010000004.1"/>
</dbReference>
<keyword evidence="2" id="KW-0808">Transferase</keyword>
<organism evidence="5 6">
    <name type="scientific">Aerococcus sanguinicola</name>
    <dbReference type="NCBI Taxonomy" id="119206"/>
    <lineage>
        <taxon>Bacteria</taxon>
        <taxon>Bacillati</taxon>
        <taxon>Bacillota</taxon>
        <taxon>Bacilli</taxon>
        <taxon>Lactobacillales</taxon>
        <taxon>Aerococcaceae</taxon>
        <taxon>Aerococcus</taxon>
    </lineage>
</organism>
<reference evidence="5 6" key="1">
    <citation type="submission" date="2017-12" db="EMBL/GenBank/DDBJ databases">
        <title>Phylogenetic diversity of female urinary microbiome.</title>
        <authorList>
            <person name="Thomas-White K."/>
            <person name="Wolfe A.J."/>
        </authorList>
    </citation>
    <scope>NUCLEOTIDE SEQUENCE [LARGE SCALE GENOMIC DNA]</scope>
    <source>
        <strain evidence="5 6">UMB0139</strain>
    </source>
</reference>
<keyword evidence="3 5" id="KW-0418">Kinase</keyword>
<dbReference type="GO" id="GO:0016301">
    <property type="term" value="F:kinase activity"/>
    <property type="evidence" value="ECO:0007669"/>
    <property type="project" value="UniProtKB-KW"/>
</dbReference>
<dbReference type="Pfam" id="PF00294">
    <property type="entry name" value="PfkB"/>
    <property type="match status" value="2"/>
</dbReference>
<dbReference type="Proteomes" id="UP000234239">
    <property type="component" value="Unassembled WGS sequence"/>
</dbReference>
<evidence type="ECO:0000256" key="3">
    <source>
        <dbReference type="ARBA" id="ARBA00022777"/>
    </source>
</evidence>
<accession>A0A2I1MNF8</accession>
<dbReference type="CDD" id="cd01166">
    <property type="entry name" value="KdgK"/>
    <property type="match status" value="1"/>
</dbReference>
<evidence type="ECO:0000256" key="2">
    <source>
        <dbReference type="ARBA" id="ARBA00022679"/>
    </source>
</evidence>
<dbReference type="AlphaFoldDB" id="A0A2I1MNF8"/>
<feature type="domain" description="Carbohydrate kinase PfkB" evidence="4">
    <location>
        <begin position="258"/>
        <end position="316"/>
    </location>
</feature>
<dbReference type="InterPro" id="IPR052700">
    <property type="entry name" value="Carb_kinase_PfkB-like"/>
</dbReference>
<sequence>MLKKVVTLGELLLRLTTESSERFSQAQNFEATFGGSEANIAATIAHLGMWASFISAVPANEIGDAAVEFMRKNGVHTGYILHQGPRLGIYFAEKGHSIRPSKIVYDRQYSSFVESKVEDYDFDLIFEDANWFHTSGITAALSPELFELSKQCMIEAKRRGMKVSLDLNYRASLWGFEEARHAMAELAPYADLLIGIEPLFLPDVDGNDYKDNRDIKLPYDFNTIAPILEQIASHYKLEKIALTKRKVINASRNILQSYLYDAKDHELYPSNVFDVDIIDRIGGGDAFAAGLIYALNTDKYTDAEAIQFANATFALKHTIPGDMAIVNLKDVESLMYRGSNFDVQR</sequence>
<comment type="caution">
    <text evidence="5">The sequence shown here is derived from an EMBL/GenBank/DDBJ whole genome shotgun (WGS) entry which is preliminary data.</text>
</comment>
<comment type="similarity">
    <text evidence="1">Belongs to the carbohydrate kinase PfkB family.</text>
</comment>
<dbReference type="PANTHER" id="PTHR43320">
    <property type="entry name" value="SUGAR KINASE"/>
    <property type="match status" value="1"/>
</dbReference>
<proteinExistence type="inferred from homology"/>
<evidence type="ECO:0000259" key="4">
    <source>
        <dbReference type="Pfam" id="PF00294"/>
    </source>
</evidence>
<dbReference type="OrthoDB" id="9813569at2"/>
<dbReference type="InterPro" id="IPR011611">
    <property type="entry name" value="PfkB_dom"/>
</dbReference>
<dbReference type="InterPro" id="IPR029056">
    <property type="entry name" value="Ribokinase-like"/>
</dbReference>
<dbReference type="Gene3D" id="3.40.1190.20">
    <property type="match status" value="1"/>
</dbReference>